<evidence type="ECO:0000256" key="1">
    <source>
        <dbReference type="PROSITE-ProRule" id="PRU00235"/>
    </source>
</evidence>
<dbReference type="Gene3D" id="2.130.10.30">
    <property type="entry name" value="Regulator of chromosome condensation 1/beta-lactamase-inhibitor protein II"/>
    <property type="match status" value="1"/>
</dbReference>
<reference evidence="2 3" key="1">
    <citation type="submission" date="2019-12" db="EMBL/GenBank/DDBJ databases">
        <title>Chromosome-level assembly of the Caenorhabditis remanei genome.</title>
        <authorList>
            <person name="Teterina A.A."/>
            <person name="Willis J.H."/>
            <person name="Phillips P.C."/>
        </authorList>
    </citation>
    <scope>NUCLEOTIDE SEQUENCE [LARGE SCALE GENOMIC DNA]</scope>
    <source>
        <strain evidence="2 3">PX506</strain>
        <tissue evidence="2">Whole organism</tissue>
    </source>
</reference>
<accession>A0A6A5FSY7</accession>
<protein>
    <submittedName>
        <fullName evidence="2">Uncharacterized protein</fullName>
    </submittedName>
</protein>
<evidence type="ECO:0000313" key="3">
    <source>
        <dbReference type="Proteomes" id="UP000483820"/>
    </source>
</evidence>
<dbReference type="EMBL" id="WUAV01000006">
    <property type="protein sequence ID" value="KAF1745625.1"/>
    <property type="molecule type" value="Genomic_DNA"/>
</dbReference>
<dbReference type="PROSITE" id="PS50012">
    <property type="entry name" value="RCC1_3"/>
    <property type="match status" value="1"/>
</dbReference>
<dbReference type="SUPFAM" id="SSF50985">
    <property type="entry name" value="RCC1/BLIP-II"/>
    <property type="match status" value="1"/>
</dbReference>
<dbReference type="CTD" id="9800996"/>
<organism evidence="2 3">
    <name type="scientific">Caenorhabditis remanei</name>
    <name type="common">Caenorhabditis vulgaris</name>
    <dbReference type="NCBI Taxonomy" id="31234"/>
    <lineage>
        <taxon>Eukaryota</taxon>
        <taxon>Metazoa</taxon>
        <taxon>Ecdysozoa</taxon>
        <taxon>Nematoda</taxon>
        <taxon>Chromadorea</taxon>
        <taxon>Rhabditida</taxon>
        <taxon>Rhabditina</taxon>
        <taxon>Rhabditomorpha</taxon>
        <taxon>Rhabditoidea</taxon>
        <taxon>Rhabditidae</taxon>
        <taxon>Peloderinae</taxon>
        <taxon>Caenorhabditis</taxon>
    </lineage>
</organism>
<dbReference type="InterPro" id="IPR000408">
    <property type="entry name" value="Reg_chr_condens"/>
</dbReference>
<dbReference type="AlphaFoldDB" id="A0A6A5FSY7"/>
<gene>
    <name evidence="2" type="ORF">GCK72_022072</name>
</gene>
<dbReference type="InterPro" id="IPR009091">
    <property type="entry name" value="RCC1/BLIP-II"/>
</dbReference>
<proteinExistence type="predicted"/>
<name>A0A6A5FSY7_CAERE</name>
<evidence type="ECO:0000313" key="2">
    <source>
        <dbReference type="EMBL" id="KAF1745625.1"/>
    </source>
</evidence>
<feature type="repeat" description="RCC1" evidence="1">
    <location>
        <begin position="133"/>
        <end position="188"/>
    </location>
</feature>
<dbReference type="Pfam" id="PF00415">
    <property type="entry name" value="RCC1"/>
    <property type="match status" value="1"/>
</dbReference>
<dbReference type="KEGG" id="crq:GCK72_022072"/>
<comment type="caution">
    <text evidence="2">The sequence shown here is derived from an EMBL/GenBank/DDBJ whole genome shotgun (WGS) entry which is preliminary data.</text>
</comment>
<dbReference type="Proteomes" id="UP000483820">
    <property type="component" value="Chromosome X"/>
</dbReference>
<dbReference type="RefSeq" id="XP_053578204.1">
    <property type="nucleotide sequence ID" value="XM_053734638.1"/>
</dbReference>
<dbReference type="GeneID" id="9800996"/>
<sequence length="954" mass="110291">MNIEDALEQQNEIVSQNLAIQLVNLEASLLFNRVEAPKIIDNIVDLAQKIPNQQAYQESAKLFAENMKYASVFRKRESCRKISKLNLTTKVIIIQQFLATGLTTFPMELCLSKRSRTGTVAQGIWSFQKPRTHMAMAFGLNKNGRLGIGSEEEWVDVLTPVELSDSSGPVEINQVFIGPNHTIIQSKNGNLYGCGIKSNFLSKTSNSEKIATTPIDIRSICKCLDDQEITLGETYTKFEKYDKNTSLIVGTDPFVYSEHNWSGGTNLTFVNRRPKTKEYQEIEVETYEKQKRKIKVRNDCLWVDRDGRKPDIAFIVNGSRVHYKKLMNNFKISSAGEAFALIDHNVHKGRFVIMPRKARNDGWRNNGRGEWADESDEVLLCIMEEIALPYAFDGLAVSDDGQSLIAWANFQYSPESYFKKYRAYERCTCLHVPTEDTRYDGEELVRLYKRTVETDIKRMGGFHLNSGHPKYKCLLRGLRALIHFLKVDERTGVSEVLLKTFPKNQQPGVNPLEDEFETAIQEASKLPILVTKSDINSEEREKEMRHECRLQYLKLHQKAQTLVENLATVPFHDDRTPIIFACVAKIIKSIALHDFERIDPKKGYIQPRSGRFNSYHCEESLKIRKKSDEPGLNLELIRVEAAPIIASNSVGDDMCFHDVYHIYTTEFHIRCIDASLLEHVGEYRVLNLNLACLNDPDHYRFLELLDSFFLIRDDIIHLKTFDRVLGVEQETGSLPENEKYSIRTLNENITQVPKYLFELYSEYDSRRKEYVIDPHARNFFSLSFTEDALKLLVNCLIDVRVFFRANMKLKIETFALAKYLLMRHIWDELRLMIILSAEEKDFDCIGDLLQHDEERDALIPLIARWRPEIIIFWKEFQSNVPLSIIHLIAAEIDNTRYKRIQEVPNKYMPIVALLDENVDNEIISERALTKYLCHPGDDETVKNECRRAVQSWNS</sequence>